<proteinExistence type="predicted"/>
<keyword evidence="1" id="KW-0472">Membrane</keyword>
<evidence type="ECO:0000313" key="2">
    <source>
        <dbReference type="EMBL" id="NKX90095.1"/>
    </source>
</evidence>
<dbReference type="EMBL" id="JAAXOM010000006">
    <property type="protein sequence ID" value="NKX90095.1"/>
    <property type="molecule type" value="Genomic_DNA"/>
</dbReference>
<name>A0A846WAH8_9NOCA</name>
<dbReference type="AlphaFoldDB" id="A0A846WAH8"/>
<dbReference type="Proteomes" id="UP000572007">
    <property type="component" value="Unassembled WGS sequence"/>
</dbReference>
<organism evidence="2 3">
    <name type="scientific">Nocardia coubleae</name>
    <dbReference type="NCBI Taxonomy" id="356147"/>
    <lineage>
        <taxon>Bacteria</taxon>
        <taxon>Bacillati</taxon>
        <taxon>Actinomycetota</taxon>
        <taxon>Actinomycetes</taxon>
        <taxon>Mycobacteriales</taxon>
        <taxon>Nocardiaceae</taxon>
        <taxon>Nocardia</taxon>
    </lineage>
</organism>
<feature type="transmembrane region" description="Helical" evidence="1">
    <location>
        <begin position="149"/>
        <end position="173"/>
    </location>
</feature>
<feature type="transmembrane region" description="Helical" evidence="1">
    <location>
        <begin position="179"/>
        <end position="201"/>
    </location>
</feature>
<protein>
    <recommendedName>
        <fullName evidence="4">DUF4386 family protein</fullName>
    </recommendedName>
</protein>
<accession>A0A846WAH8</accession>
<keyword evidence="1" id="KW-1133">Transmembrane helix</keyword>
<reference evidence="2 3" key="1">
    <citation type="submission" date="2020-04" db="EMBL/GenBank/DDBJ databases">
        <title>MicrobeNet Type strains.</title>
        <authorList>
            <person name="Nicholson A.C."/>
        </authorList>
    </citation>
    <scope>NUCLEOTIDE SEQUENCE [LARGE SCALE GENOMIC DNA]</scope>
    <source>
        <strain evidence="2 3">DSM 44960</strain>
    </source>
</reference>
<gene>
    <name evidence="2" type="ORF">HGA10_22660</name>
</gene>
<feature type="transmembrane region" description="Helical" evidence="1">
    <location>
        <begin position="120"/>
        <end position="142"/>
    </location>
</feature>
<comment type="caution">
    <text evidence="2">The sequence shown here is derived from an EMBL/GenBank/DDBJ whole genome shotgun (WGS) entry which is preliminary data.</text>
</comment>
<feature type="transmembrane region" description="Helical" evidence="1">
    <location>
        <begin position="45"/>
        <end position="65"/>
    </location>
</feature>
<keyword evidence="1" id="KW-0812">Transmembrane</keyword>
<feature type="transmembrane region" description="Helical" evidence="1">
    <location>
        <begin position="77"/>
        <end position="100"/>
    </location>
</feature>
<dbReference type="RefSeq" id="WP_157105052.1">
    <property type="nucleotide sequence ID" value="NZ_JAAXOM010000006.1"/>
</dbReference>
<keyword evidence="3" id="KW-1185">Reference proteome</keyword>
<evidence type="ECO:0000256" key="1">
    <source>
        <dbReference type="SAM" id="Phobius"/>
    </source>
</evidence>
<evidence type="ECO:0000313" key="3">
    <source>
        <dbReference type="Proteomes" id="UP000572007"/>
    </source>
</evidence>
<sequence>MNQRVVPLGFVVAAVLFGVGGQLHPIGSGGNVDDHLLSMFTSDLWNASHLLQMVGLLLAATMYVLARRDGVFGEAVAKWLTLAAVGTAFAGLELIPHVAAASEADDLRDHAHTPILDFHMAMQVLASPALGLTTAALAIAVAREVRTTAAWILGAIALVSGVVSSFAGPLVVLTRDIDYSILFPFQMGVAIWLLGTGIRLARTDQSRSARPRKAATVRA</sequence>
<evidence type="ECO:0008006" key="4">
    <source>
        <dbReference type="Google" id="ProtNLM"/>
    </source>
</evidence>